<dbReference type="RefSeq" id="XP_001382443.2">
    <property type="nucleotide sequence ID" value="XM_001382406.1"/>
</dbReference>
<dbReference type="GO" id="GO:0043291">
    <property type="term" value="C:RAVE complex"/>
    <property type="evidence" value="ECO:0007669"/>
    <property type="project" value="TreeGrafter"/>
</dbReference>
<sequence length="1471" mass="168030">MTITFVPGEINRGICSVSQGTWKNHHIIVYGSGNNLIITSGTLVNENEKVQESNLSKHLQTIYLDSDPVAIDFNPDNGYIAITLQNEILVFKPLNEFMSKPTWTLALQFANEDGAVINCIRWAPLENEIVIGSNQSLTLYHIYDEYGTLKYNKRWYSYSSNGITNLKISRNCNKIMCTSGPYDRLLKVFSRINYGDDNTLFELSYLQHPQNSFIIDFHKRIDNETPHFARRETLTEGSLANIKNIRGYIDPGDDKSEVIYTVTNDHILHVWASYEFSGHSHISNWATMDMKLAFPDEELAFTLIIENNLLQLSLIPPLKKYNIRSFENKDLHDMDLLYIVSKTGKVAIYSVSNITACPPNNIKFEKVNDFTYQFDVNTFPLDSFNHKLPAAPLTKEYIQSEEYTIYNIKPVNITSLRYLFPGRDFSPLCLLLHDRIKNTLRFDLLHFRSLLAPTEEKLQSLGTILLDKFQGQTKSIRKLIKSNSAFTDDNILLSISNFPQDNYIWEPFVLNDVNTTKISITKRFQLGVSDVKGEAPEGIWTAVILNDIEPPKGDNKRRHMVVAFDKLGNLSLWDCNGSVNDDKPAHFIDKIEVQDSEGERIVSEPKAFVLTECPKNSQSSRDYCLISFFEEDSVMAWKISLAYNKKQEVQSFTIEPTAIDQLPQEVDIFQIVTVDRFVSQITRSLVAVISEDGLIRSFAIDFVDNGIKWRKTHSLHTNVKRARKLHGATVINKMAVVDESGLNLSVWDIKTGVLEYEESFPKEYGAVRDLDWTFFNSSDSASTSNAILSVGFGRFVLLYTQLRYDYTNNIPTFAVLKRIDISDYTSHEIGDSIWLNDGYLIIGSGNQFFIDDKWIKLGSNSIDSTIRQLMVGYTTTGVQDDSSIYDGAGYQRIDKSTDELIYDISHLVRVLNGPLPVYHPQFLIQALFMNQHQLIQNILVKLFSEIRRGEPISWDLNLDISKEVMNSEVNNVRKNGQNAPKVDFHRLDRRMSFNNLEVFKKFDKELADLLIQKLMKISLPLLTRHQQSTLISLVSIVKDLTKYVISVDENGIRFLIGFKLFQLSSKQSKLSLRDINWALHSDNKEMLLASVEEHFKNRMKWENIKQTGLVYWVKTPRLIKIVEAAARNEFSETRDPSGKISLFFLALRKKQMLIGLWRTVSHPDQQKMLKFLSNDFTSKRWKSASLKNAFVLLGKHRYVDAAYFFLLADAVKDCCATLAGKVGDIPLAIAISKVYEGTSADQEKNQSLVSIVENYILPNAVQNGDRWTTSWIFWQLNYKELSIQALIKSPIEMVIKHCDKFSESCNSTYIKNMSTTSSGQSFLKDDPVLILLFDDLRQKRINYLKGSLDITPREEFQFIIKVCMIYTRMGCDYLAEILIRNYVFIRKESAQATISTNASNFEADISIRTQLNGDSVTPITIEDSIQSSPSIFSSFSDNSFGGTKTKALVNKTPPPPSVFEEPDMSNFNFGF</sequence>
<keyword evidence="3" id="KW-1185">Reference proteome</keyword>
<dbReference type="eggNOG" id="KOG1064">
    <property type="taxonomic scope" value="Eukaryota"/>
</dbReference>
<dbReference type="EMBL" id="CP000496">
    <property type="protein sequence ID" value="ABN64414.2"/>
    <property type="molecule type" value="Genomic_DNA"/>
</dbReference>
<dbReference type="STRING" id="322104.A3LP23"/>
<dbReference type="PANTHER" id="PTHR13950">
    <property type="entry name" value="RABCONNECTIN-RELATED"/>
    <property type="match status" value="1"/>
</dbReference>
<proteinExistence type="predicted"/>
<name>A3LP23_PICST</name>
<evidence type="ECO:0000313" key="2">
    <source>
        <dbReference type="EMBL" id="ABN64414.2"/>
    </source>
</evidence>
<dbReference type="InterPro" id="IPR022033">
    <property type="entry name" value="Rav1p_C"/>
</dbReference>
<dbReference type="PANTHER" id="PTHR13950:SF9">
    <property type="entry name" value="RABCONNECTIN-3A"/>
    <property type="match status" value="1"/>
</dbReference>
<accession>A3LP23</accession>
<dbReference type="KEGG" id="pic:PICST_29795"/>
<dbReference type="InterPro" id="IPR052208">
    <property type="entry name" value="DmX-like/RAVE_component"/>
</dbReference>
<reference evidence="2 3" key="1">
    <citation type="journal article" date="2007" name="Nat. Biotechnol.">
        <title>Genome sequence of the lignocellulose-bioconverting and xylose-fermenting yeast Pichia stipitis.</title>
        <authorList>
            <person name="Jeffries T.W."/>
            <person name="Grigoriev I.V."/>
            <person name="Grimwood J."/>
            <person name="Laplaza J.M."/>
            <person name="Aerts A."/>
            <person name="Salamov A."/>
            <person name="Schmutz J."/>
            <person name="Lindquist E."/>
            <person name="Dehal P."/>
            <person name="Shapiro H."/>
            <person name="Jin Y.S."/>
            <person name="Passoth V."/>
            <person name="Richardson P.M."/>
        </authorList>
    </citation>
    <scope>NUCLEOTIDE SEQUENCE [LARGE SCALE GENOMIC DNA]</scope>
    <source>
        <strain evidence="3">ATCC 58785 / CBS 6054 / NBRC 10063 / NRRL Y-11545</strain>
    </source>
</reference>
<dbReference type="InParanoid" id="A3LP23"/>
<dbReference type="FunCoup" id="A3LP23">
    <property type="interactions" value="79"/>
</dbReference>
<dbReference type="Pfam" id="PF12234">
    <property type="entry name" value="Rav1p_C"/>
    <property type="match status" value="1"/>
</dbReference>
<gene>
    <name evidence="2" type="primary">RAV1</name>
    <name evidence="2" type="ORF">PICST_29795</name>
</gene>
<dbReference type="HOGENOM" id="CLU_000310_0_0_1"/>
<dbReference type="OMA" id="NSHLTLW"/>
<evidence type="ECO:0000313" key="3">
    <source>
        <dbReference type="Proteomes" id="UP000002258"/>
    </source>
</evidence>
<dbReference type="OrthoDB" id="342131at2759"/>
<dbReference type="InterPro" id="IPR036322">
    <property type="entry name" value="WD40_repeat_dom_sf"/>
</dbReference>
<evidence type="ECO:0000259" key="1">
    <source>
        <dbReference type="Pfam" id="PF12234"/>
    </source>
</evidence>
<dbReference type="Proteomes" id="UP000002258">
    <property type="component" value="Chromosome 2"/>
</dbReference>
<dbReference type="SUPFAM" id="SSF50978">
    <property type="entry name" value="WD40 repeat-like"/>
    <property type="match status" value="1"/>
</dbReference>
<organism evidence="2 3">
    <name type="scientific">Scheffersomyces stipitis (strain ATCC 58785 / CBS 6054 / NBRC 10063 / NRRL Y-11545)</name>
    <name type="common">Yeast</name>
    <name type="synonym">Pichia stipitis</name>
    <dbReference type="NCBI Taxonomy" id="322104"/>
    <lineage>
        <taxon>Eukaryota</taxon>
        <taxon>Fungi</taxon>
        <taxon>Dikarya</taxon>
        <taxon>Ascomycota</taxon>
        <taxon>Saccharomycotina</taxon>
        <taxon>Pichiomycetes</taxon>
        <taxon>Debaryomycetaceae</taxon>
        <taxon>Scheffersomyces</taxon>
    </lineage>
</organism>
<feature type="domain" description="RAVE complex protein Rav1 C-terminal" evidence="1">
    <location>
        <begin position="700"/>
        <end position="1375"/>
    </location>
</feature>
<dbReference type="GO" id="GO:0007035">
    <property type="term" value="P:vacuolar acidification"/>
    <property type="evidence" value="ECO:0007669"/>
    <property type="project" value="TreeGrafter"/>
</dbReference>
<dbReference type="GeneID" id="4836644"/>
<protein>
    <submittedName>
        <fullName evidence="2">Regulator of V-ATPase</fullName>
    </submittedName>
</protein>